<proteinExistence type="predicted"/>
<evidence type="ECO:0000313" key="3">
    <source>
        <dbReference type="Proteomes" id="UP000693970"/>
    </source>
</evidence>
<evidence type="ECO:0000313" key="2">
    <source>
        <dbReference type="EMBL" id="KAG7358687.1"/>
    </source>
</evidence>
<dbReference type="EMBL" id="JAGRRH010000014">
    <property type="protein sequence ID" value="KAG7358687.1"/>
    <property type="molecule type" value="Genomic_DNA"/>
</dbReference>
<dbReference type="Proteomes" id="UP000693970">
    <property type="component" value="Unassembled WGS sequence"/>
</dbReference>
<organism evidence="2 3">
    <name type="scientific">Nitzschia inconspicua</name>
    <dbReference type="NCBI Taxonomy" id="303405"/>
    <lineage>
        <taxon>Eukaryota</taxon>
        <taxon>Sar</taxon>
        <taxon>Stramenopiles</taxon>
        <taxon>Ochrophyta</taxon>
        <taxon>Bacillariophyta</taxon>
        <taxon>Bacillariophyceae</taxon>
        <taxon>Bacillariophycidae</taxon>
        <taxon>Bacillariales</taxon>
        <taxon>Bacillariaceae</taxon>
        <taxon>Nitzschia</taxon>
    </lineage>
</organism>
<reference evidence="2" key="1">
    <citation type="journal article" date="2021" name="Sci. Rep.">
        <title>Diploid genomic architecture of Nitzschia inconspicua, an elite biomass production diatom.</title>
        <authorList>
            <person name="Oliver A."/>
            <person name="Podell S."/>
            <person name="Pinowska A."/>
            <person name="Traller J.C."/>
            <person name="Smith S.R."/>
            <person name="McClure R."/>
            <person name="Beliaev A."/>
            <person name="Bohutskyi P."/>
            <person name="Hill E.A."/>
            <person name="Rabines A."/>
            <person name="Zheng H."/>
            <person name="Allen L.Z."/>
            <person name="Kuo A."/>
            <person name="Grigoriev I.V."/>
            <person name="Allen A.E."/>
            <person name="Hazlebeck D."/>
            <person name="Allen E.E."/>
        </authorList>
    </citation>
    <scope>NUCLEOTIDE SEQUENCE</scope>
    <source>
        <strain evidence="2">Hildebrandi</strain>
    </source>
</reference>
<reference evidence="2" key="2">
    <citation type="submission" date="2021-04" db="EMBL/GenBank/DDBJ databases">
        <authorList>
            <person name="Podell S."/>
        </authorList>
    </citation>
    <scope>NUCLEOTIDE SEQUENCE</scope>
    <source>
        <strain evidence="2">Hildebrandi</strain>
    </source>
</reference>
<keyword evidence="3" id="KW-1185">Reference proteome</keyword>
<protein>
    <submittedName>
        <fullName evidence="2">Uncharacterized protein</fullName>
    </submittedName>
</protein>
<sequence>MSASFLETIQISLKTNQLNQTFNDGMPAVRREQIITAESNFWEMPIAEILRSFWNQSLWRHNSLKTFKHPNGSSTTANPMVNINGRFNQISQGQQIKEQQETEWLRL</sequence>
<accession>A0A9K3LAP6</accession>
<comment type="caution">
    <text evidence="2">The sequence shown here is derived from an EMBL/GenBank/DDBJ whole genome shotgun (WGS) entry which is preliminary data.</text>
</comment>
<dbReference type="EMBL" id="JAGRRH010000073">
    <property type="protein sequence ID" value="KAG7337807.1"/>
    <property type="molecule type" value="Genomic_DNA"/>
</dbReference>
<name>A0A9K3LAP6_9STRA</name>
<evidence type="ECO:0000313" key="1">
    <source>
        <dbReference type="EMBL" id="KAG7337807.1"/>
    </source>
</evidence>
<dbReference type="AlphaFoldDB" id="A0A9K3LAP6"/>
<gene>
    <name evidence="2" type="ORF">IV203_015276</name>
    <name evidence="1" type="ORF">IV203_020231</name>
</gene>